<dbReference type="Gene3D" id="3.40.50.720">
    <property type="entry name" value="NAD(P)-binding Rossmann-like Domain"/>
    <property type="match status" value="1"/>
</dbReference>
<dbReference type="Pfam" id="PF00106">
    <property type="entry name" value="adh_short"/>
    <property type="match status" value="1"/>
</dbReference>
<organism evidence="1 2">
    <name type="scientific">Allopontixanthobacter sediminis</name>
    <dbReference type="NCBI Taxonomy" id="1689985"/>
    <lineage>
        <taxon>Bacteria</taxon>
        <taxon>Pseudomonadati</taxon>
        <taxon>Pseudomonadota</taxon>
        <taxon>Alphaproteobacteria</taxon>
        <taxon>Sphingomonadales</taxon>
        <taxon>Erythrobacteraceae</taxon>
        <taxon>Allopontixanthobacter</taxon>
    </lineage>
</organism>
<dbReference type="AlphaFoldDB" id="A0A845B1T0"/>
<keyword evidence="2" id="KW-1185">Reference proteome</keyword>
<dbReference type="PRINTS" id="PR00081">
    <property type="entry name" value="GDHRDH"/>
</dbReference>
<dbReference type="EMBL" id="WTYL01000002">
    <property type="protein sequence ID" value="MXP44238.1"/>
    <property type="molecule type" value="Genomic_DNA"/>
</dbReference>
<sequence>MPDGTQRTCLIMGAGIGLGSGLARAFAAEGLTVCLARRARNLPELETLAEEVRGTGGTAHAFGVDARDEAEVAALIDRIEADIGPLEVVIFNIGANVRFSIRDTTARVFRKVWEMATFAGFLTGREAARVMVPRGCGTIIFTGATASVRGSAGFAAFASAKHGLRALAQSMARELAPEGVHVVHTVIDGLVDGKFARENFADVAERSAEDRILSPDDIAQSYVALWRQPRSAWTHELDLRPWTETF</sequence>
<dbReference type="PANTHER" id="PTHR43431">
    <property type="entry name" value="OXIDOREDUCTASE, SHORT CHAIN DEHYDROGENASE/REDUCTASE FAMILY (AFU_ORTHOLOGUE AFUA_5G14000)"/>
    <property type="match status" value="1"/>
</dbReference>
<reference evidence="1 2" key="1">
    <citation type="submission" date="2019-12" db="EMBL/GenBank/DDBJ databases">
        <title>Genomic-based taxomic classification of the family Erythrobacteraceae.</title>
        <authorList>
            <person name="Xu L."/>
        </authorList>
    </citation>
    <scope>NUCLEOTIDE SEQUENCE [LARGE SCALE GENOMIC DNA]</scope>
    <source>
        <strain evidence="1 2">KCTC 42453</strain>
    </source>
</reference>
<protein>
    <submittedName>
        <fullName evidence="1">SDR family NAD(P)-dependent oxidoreductase</fullName>
    </submittedName>
</protein>
<dbReference type="OrthoDB" id="5513072at2"/>
<gene>
    <name evidence="1" type="ORF">GRI65_07200</name>
</gene>
<dbReference type="SUPFAM" id="SSF51735">
    <property type="entry name" value="NAD(P)-binding Rossmann-fold domains"/>
    <property type="match status" value="1"/>
</dbReference>
<dbReference type="InterPro" id="IPR036291">
    <property type="entry name" value="NAD(P)-bd_dom_sf"/>
</dbReference>
<name>A0A845B1T0_9SPHN</name>
<accession>A0A845B1T0</accession>
<proteinExistence type="predicted"/>
<dbReference type="Proteomes" id="UP000431922">
    <property type="component" value="Unassembled WGS sequence"/>
</dbReference>
<evidence type="ECO:0000313" key="2">
    <source>
        <dbReference type="Proteomes" id="UP000431922"/>
    </source>
</evidence>
<dbReference type="RefSeq" id="WP_160755856.1">
    <property type="nucleotide sequence ID" value="NZ_WTYL01000002.1"/>
</dbReference>
<comment type="caution">
    <text evidence="1">The sequence shown here is derived from an EMBL/GenBank/DDBJ whole genome shotgun (WGS) entry which is preliminary data.</text>
</comment>
<evidence type="ECO:0000313" key="1">
    <source>
        <dbReference type="EMBL" id="MXP44238.1"/>
    </source>
</evidence>
<dbReference type="PANTHER" id="PTHR43431:SF7">
    <property type="entry name" value="OXIDOREDUCTASE, SHORT CHAIN DEHYDROGENASE_REDUCTASE FAMILY (AFU_ORTHOLOGUE AFUA_5G14000)"/>
    <property type="match status" value="1"/>
</dbReference>
<dbReference type="InterPro" id="IPR002347">
    <property type="entry name" value="SDR_fam"/>
</dbReference>